<comment type="subunit">
    <text evidence="9">Monomer.</text>
</comment>
<dbReference type="HAMAP" id="MF_00452">
    <property type="entry name" value="PEPCK_GTP"/>
    <property type="match status" value="1"/>
</dbReference>
<dbReference type="InterPro" id="IPR018091">
    <property type="entry name" value="PEP_carboxykin_GTP_CS"/>
</dbReference>
<feature type="binding site" evidence="9">
    <location>
        <position position="79"/>
    </location>
    <ligand>
        <name>substrate</name>
    </ligand>
</feature>
<gene>
    <name evidence="9" type="primary">pckG</name>
    <name evidence="12" type="ORF">J2S66_005672</name>
</gene>
<keyword evidence="6 9" id="KW-0342">GTP-binding</keyword>
<evidence type="ECO:0000256" key="4">
    <source>
        <dbReference type="ARBA" id="ARBA00022741"/>
    </source>
</evidence>
<evidence type="ECO:0000256" key="7">
    <source>
        <dbReference type="ARBA" id="ARBA00023211"/>
    </source>
</evidence>
<dbReference type="InterPro" id="IPR008210">
    <property type="entry name" value="PEP_carboxykinase_N"/>
</dbReference>
<comment type="caution">
    <text evidence="12">The sequence shown here is derived from an EMBL/GenBank/DDBJ whole genome shotgun (WGS) entry which is preliminary data.</text>
</comment>
<evidence type="ECO:0000313" key="12">
    <source>
        <dbReference type="EMBL" id="MDR6597288.1"/>
    </source>
</evidence>
<evidence type="ECO:0000256" key="2">
    <source>
        <dbReference type="ARBA" id="ARBA00022432"/>
    </source>
</evidence>
<feature type="binding site" evidence="9">
    <location>
        <position position="269"/>
    </location>
    <ligand>
        <name>substrate</name>
    </ligand>
</feature>
<dbReference type="Gene3D" id="3.40.449.10">
    <property type="entry name" value="Phosphoenolpyruvate Carboxykinase, domain 1"/>
    <property type="match status" value="1"/>
</dbReference>
<dbReference type="InterPro" id="IPR035078">
    <property type="entry name" value="PEP_carboxykinase_GTP_N"/>
</dbReference>
<dbReference type="InterPro" id="IPR013035">
    <property type="entry name" value="PEP_carboxykinase_C"/>
</dbReference>
<comment type="pathway">
    <text evidence="9">Carbohydrate biosynthesis; gluconeogenesis.</text>
</comment>
<dbReference type="InterPro" id="IPR035077">
    <property type="entry name" value="PEP_carboxykinase_GTP_C"/>
</dbReference>
<accession>A0ABU1Q337</accession>
<keyword evidence="7 9" id="KW-0464">Manganese</keyword>
<dbReference type="Gene3D" id="3.90.228.20">
    <property type="match status" value="1"/>
</dbReference>
<feature type="binding site" evidence="9">
    <location>
        <position position="227"/>
    </location>
    <ligand>
        <name>Mn(2+)</name>
        <dbReference type="ChEBI" id="CHEBI:29035"/>
    </ligand>
</feature>
<evidence type="ECO:0000256" key="5">
    <source>
        <dbReference type="ARBA" id="ARBA00022793"/>
    </source>
</evidence>
<dbReference type="NCBIfam" id="NF003253">
    <property type="entry name" value="PRK04210.1"/>
    <property type="match status" value="1"/>
</dbReference>
<dbReference type="InterPro" id="IPR008209">
    <property type="entry name" value="PEP_carboxykinase_GTP"/>
</dbReference>
<dbReference type="EC" id="4.1.1.32" evidence="9"/>
<dbReference type="RefSeq" id="WP_310310372.1">
    <property type="nucleotide sequence ID" value="NZ_BAAAXB010000001.1"/>
</dbReference>
<dbReference type="PANTHER" id="PTHR11561:SF0">
    <property type="entry name" value="PHOSPHOENOLPYRUVATE CARBOXYKINASE [GTP]-RELATED"/>
    <property type="match status" value="1"/>
</dbReference>
<dbReference type="SUPFAM" id="SSF68923">
    <property type="entry name" value="PEP carboxykinase N-terminal domain"/>
    <property type="match status" value="1"/>
</dbReference>
<feature type="domain" description="Phosphoenolpyruvate carboxykinase GTP-utilising N-terminal" evidence="11">
    <location>
        <begin position="22"/>
        <end position="239"/>
    </location>
</feature>
<dbReference type="EMBL" id="JAVDSG010000001">
    <property type="protein sequence ID" value="MDR6597288.1"/>
    <property type="molecule type" value="Genomic_DNA"/>
</dbReference>
<feature type="binding site" evidence="9">
    <location>
        <begin position="512"/>
        <end position="515"/>
    </location>
    <ligand>
        <name>GTP</name>
        <dbReference type="ChEBI" id="CHEBI:37565"/>
    </ligand>
</feature>
<protein>
    <recommendedName>
        <fullName evidence="9">Phosphoenolpyruvate carboxykinase [GTP]</fullName>
        <shortName evidence="9">PEP carboxykinase</shortName>
        <shortName evidence="9">PEPCK</shortName>
        <ecNumber evidence="9">4.1.1.32</ecNumber>
    </recommendedName>
    <alternativeName>
        <fullName evidence="9">GTP-dependent phosphoenolpyruvate carboxykinase</fullName>
        <shortName evidence="9">GTP-PEPCK</shortName>
    </alternativeName>
</protein>
<feature type="binding site" evidence="9">
    <location>
        <position position="247"/>
    </location>
    <ligand>
        <name>Mn(2+)</name>
        <dbReference type="ChEBI" id="CHEBI:29035"/>
    </ligand>
</feature>
<evidence type="ECO:0000256" key="3">
    <source>
        <dbReference type="ARBA" id="ARBA00022723"/>
    </source>
</evidence>
<keyword evidence="2 9" id="KW-0312">Gluconeogenesis</keyword>
<evidence type="ECO:0000256" key="9">
    <source>
        <dbReference type="HAMAP-Rule" id="MF_00452"/>
    </source>
</evidence>
<evidence type="ECO:0000313" key="13">
    <source>
        <dbReference type="Proteomes" id="UP001268819"/>
    </source>
</evidence>
<keyword evidence="9" id="KW-0963">Cytoplasm</keyword>
<keyword evidence="4 9" id="KW-0547">Nucleotide-binding</keyword>
<dbReference type="PROSITE" id="PS00505">
    <property type="entry name" value="PEPCK_GTP"/>
    <property type="match status" value="1"/>
</dbReference>
<comment type="similarity">
    <text evidence="1 9">Belongs to the phosphoenolpyruvate carboxykinase [GTP] family.</text>
</comment>
<evidence type="ECO:0000256" key="1">
    <source>
        <dbReference type="ARBA" id="ARBA00005796"/>
    </source>
</evidence>
<feature type="binding site" evidence="9">
    <location>
        <position position="386"/>
    </location>
    <ligand>
        <name>GTP</name>
        <dbReference type="ChEBI" id="CHEBI:37565"/>
    </ligand>
</feature>
<feature type="binding site" evidence="9">
    <location>
        <begin position="218"/>
        <end position="220"/>
    </location>
    <ligand>
        <name>substrate</name>
    </ligand>
</feature>
<dbReference type="CDD" id="cd00819">
    <property type="entry name" value="PEPCK_GTP"/>
    <property type="match status" value="1"/>
</dbReference>
<evidence type="ECO:0000259" key="10">
    <source>
        <dbReference type="Pfam" id="PF00821"/>
    </source>
</evidence>
<evidence type="ECO:0000259" key="11">
    <source>
        <dbReference type="Pfam" id="PF17297"/>
    </source>
</evidence>
<proteinExistence type="inferred from homology"/>
<keyword evidence="8 9" id="KW-0456">Lyase</keyword>
<dbReference type="Proteomes" id="UP001268819">
    <property type="component" value="Unassembled WGS sequence"/>
</dbReference>
<dbReference type="Pfam" id="PF17297">
    <property type="entry name" value="PEPCK_N"/>
    <property type="match status" value="1"/>
</dbReference>
<reference evidence="12 13" key="1">
    <citation type="submission" date="2023-07" db="EMBL/GenBank/DDBJ databases">
        <title>Sequencing the genomes of 1000 actinobacteria strains.</title>
        <authorList>
            <person name="Klenk H.-P."/>
        </authorList>
    </citation>
    <scope>NUCLEOTIDE SEQUENCE [LARGE SCALE GENOMIC DNA]</scope>
    <source>
        <strain evidence="12 13">DSM 43749</strain>
    </source>
</reference>
<feature type="binding site" evidence="9">
    <location>
        <begin position="384"/>
        <end position="386"/>
    </location>
    <ligand>
        <name>substrate</name>
    </ligand>
</feature>
<keyword evidence="13" id="KW-1185">Reference proteome</keyword>
<name>A0ABU1Q337_9PSEU</name>
<organism evidence="12 13">
    <name type="scientific">Saccharothrix longispora</name>
    <dbReference type="NCBI Taxonomy" id="33920"/>
    <lineage>
        <taxon>Bacteria</taxon>
        <taxon>Bacillati</taxon>
        <taxon>Actinomycetota</taxon>
        <taxon>Actinomycetes</taxon>
        <taxon>Pseudonocardiales</taxon>
        <taxon>Pseudonocardiaceae</taxon>
        <taxon>Saccharothrix</taxon>
    </lineage>
</organism>
<sequence length="603" mass="67010">MTAVTIPGLDQAPTDHPHLLAWVHEVAELTCPDEVVWADGSQDEWDRLTAKLVDAGTFVPLKKKPNSFWAASDPTDVARVEERTFICSVDPADCGPTNNWMDPAEMKATMTDLYRGCMRGRTMYVIPFCMGPLDAEKPMLGVEITDSEYVVVSMHIMTRMGTRALARFGDDAPFVKALHSIGAPLEPGQEDVAWPCNETKYITQFPEERTIWSFGSGYGGNALLGKKCYSLRIASVMARDEGWLAEHMLILKLTSPERKSYYVAAAFPSACGKTNLAMLEPTIPGWRVETLGDDIAWMRFGEDGRLYAVNPENGFFGVAPGTDYHTNPNAMRTIEKGNSLFTNVALTDDGDVWWEGMGEPPAHLTSWKKQDWTPGGDELSSHPNSRYCTPIAQCDIKAPEWEDPKGVPISAIFFGGRRATTIPLVTESRDWQHGVFMGATLSSETTAAAVGKTGVVRRDPMAMLPFIGYHAGDYFQHWIDTGKSADADKLPKIFYVNWFRRGEDKRFLWPGFGENSRVLKWAIERIEGRAAAVETPIGHVPTADELDLTGLDASREDIEAALAFDADEWRAEVPMIEEWFAKIGEKVPTSLRDELEALKLRLG</sequence>
<comment type="cofactor">
    <cofactor evidence="9">
        <name>Mn(2+)</name>
        <dbReference type="ChEBI" id="CHEBI:29035"/>
    </cofactor>
    <text evidence="9">Binds 1 Mn(2+) ion per subunit.</text>
</comment>
<feature type="active site" evidence="9">
    <location>
        <position position="271"/>
    </location>
</feature>
<comment type="subcellular location">
    <subcellularLocation>
        <location evidence="9">Cytoplasm</location>
    </subcellularLocation>
</comment>
<keyword evidence="3 9" id="KW-0479">Metal-binding</keyword>
<dbReference type="Pfam" id="PF00821">
    <property type="entry name" value="PEPCK_GTP"/>
    <property type="match status" value="1"/>
</dbReference>
<comment type="function">
    <text evidence="9">Catalyzes the conversion of oxaloacetate (OAA) to phosphoenolpyruvate (PEP), the rate-limiting step in the metabolic pathway that produces glucose from lactate and other precursors derived from the citric acid cycle.</text>
</comment>
<dbReference type="PANTHER" id="PTHR11561">
    <property type="entry name" value="PHOSPHOENOLPYRUVATE CARBOXYKINASE"/>
    <property type="match status" value="1"/>
</dbReference>
<dbReference type="SUPFAM" id="SSF53795">
    <property type="entry name" value="PEP carboxykinase-like"/>
    <property type="match status" value="1"/>
</dbReference>
<feature type="binding site" evidence="9">
    <location>
        <begin position="270"/>
        <end position="275"/>
    </location>
    <ligand>
        <name>GTP</name>
        <dbReference type="ChEBI" id="CHEBI:37565"/>
    </ligand>
</feature>
<dbReference type="GO" id="GO:0004613">
    <property type="term" value="F:phosphoenolpyruvate carboxykinase (GTP) activity"/>
    <property type="evidence" value="ECO:0007669"/>
    <property type="project" value="UniProtKB-EC"/>
</dbReference>
<evidence type="ECO:0000256" key="6">
    <source>
        <dbReference type="ARBA" id="ARBA00023134"/>
    </source>
</evidence>
<keyword evidence="5 9" id="KW-0210">Decarboxylase</keyword>
<dbReference type="PIRSF" id="PIRSF001348">
    <property type="entry name" value="PEP_carboxykinase_GTP"/>
    <property type="match status" value="1"/>
</dbReference>
<feature type="binding site" evidence="9">
    <location>
        <position position="294"/>
    </location>
    <ligand>
        <name>Mn(2+)</name>
        <dbReference type="ChEBI" id="CHEBI:29035"/>
    </ligand>
</feature>
<feature type="binding site" evidence="9">
    <location>
        <position position="417"/>
    </location>
    <ligand>
        <name>GTP</name>
        <dbReference type="ChEBI" id="CHEBI:37565"/>
    </ligand>
</feature>
<evidence type="ECO:0000256" key="8">
    <source>
        <dbReference type="ARBA" id="ARBA00023239"/>
    </source>
</evidence>
<feature type="domain" description="Phosphoenolpyruvate carboxykinase C-terminal P-loop" evidence="10">
    <location>
        <begin position="243"/>
        <end position="599"/>
    </location>
</feature>
<comment type="catalytic activity">
    <reaction evidence="9">
        <text>oxaloacetate + GTP = phosphoenolpyruvate + GDP + CO2</text>
        <dbReference type="Rhea" id="RHEA:10388"/>
        <dbReference type="ChEBI" id="CHEBI:16452"/>
        <dbReference type="ChEBI" id="CHEBI:16526"/>
        <dbReference type="ChEBI" id="CHEBI:37565"/>
        <dbReference type="ChEBI" id="CHEBI:58189"/>
        <dbReference type="ChEBI" id="CHEBI:58702"/>
        <dbReference type="EC" id="4.1.1.32"/>
    </reaction>
</comment>
<dbReference type="Gene3D" id="2.170.8.10">
    <property type="entry name" value="Phosphoenolpyruvate Carboxykinase, domain 2"/>
    <property type="match status" value="1"/>
</dbReference>